<keyword evidence="5" id="KW-1185">Reference proteome</keyword>
<name>A0A3S6QSN1_9LACO</name>
<dbReference type="Gene3D" id="3.90.550.10">
    <property type="entry name" value="Spore Coat Polysaccharide Biosynthesis Protein SpsA, Chain A"/>
    <property type="match status" value="1"/>
</dbReference>
<accession>A0A3S6QSN1</accession>
<evidence type="ECO:0000256" key="2">
    <source>
        <dbReference type="ARBA" id="ARBA00022692"/>
    </source>
</evidence>
<gene>
    <name evidence="4" type="ORF">BSQ50_00345</name>
</gene>
<dbReference type="GO" id="GO:0016020">
    <property type="term" value="C:membrane"/>
    <property type="evidence" value="ECO:0007669"/>
    <property type="project" value="UniProtKB-SubCell"/>
</dbReference>
<evidence type="ECO:0000256" key="1">
    <source>
        <dbReference type="ARBA" id="ARBA00004167"/>
    </source>
</evidence>
<dbReference type="CDD" id="cd00761">
    <property type="entry name" value="Glyco_tranf_GTA_type"/>
    <property type="match status" value="1"/>
</dbReference>
<evidence type="ECO:0000256" key="3">
    <source>
        <dbReference type="ARBA" id="ARBA00022989"/>
    </source>
</evidence>
<dbReference type="Proteomes" id="UP000324497">
    <property type="component" value="Chromosome"/>
</dbReference>
<dbReference type="GO" id="GO:0016757">
    <property type="term" value="F:glycosyltransferase activity"/>
    <property type="evidence" value="ECO:0007669"/>
    <property type="project" value="TreeGrafter"/>
</dbReference>
<protein>
    <submittedName>
        <fullName evidence="4">Glycosyl transferase family 2</fullName>
    </submittedName>
</protein>
<dbReference type="AlphaFoldDB" id="A0A3S6QSN1"/>
<keyword evidence="3" id="KW-1133">Transmembrane helix</keyword>
<dbReference type="EMBL" id="CP018180">
    <property type="protein sequence ID" value="AUJ31152.1"/>
    <property type="molecule type" value="Genomic_DNA"/>
</dbReference>
<proteinExistence type="predicted"/>
<keyword evidence="3" id="KW-0472">Membrane</keyword>
<comment type="subcellular location">
    <subcellularLocation>
        <location evidence="1">Membrane</location>
        <topology evidence="1">Single-pass membrane protein</topology>
    </subcellularLocation>
</comment>
<dbReference type="SUPFAM" id="SSF53448">
    <property type="entry name" value="Nucleotide-diphospho-sugar transferases"/>
    <property type="match status" value="1"/>
</dbReference>
<dbReference type="GO" id="GO:0005737">
    <property type="term" value="C:cytoplasm"/>
    <property type="evidence" value="ECO:0007669"/>
    <property type="project" value="TreeGrafter"/>
</dbReference>
<dbReference type="KEGG" id="lng:BSQ50_00345"/>
<evidence type="ECO:0000313" key="5">
    <source>
        <dbReference type="Proteomes" id="UP000324497"/>
    </source>
</evidence>
<evidence type="ECO:0000313" key="4">
    <source>
        <dbReference type="EMBL" id="AUJ31152.1"/>
    </source>
</evidence>
<reference evidence="4 5" key="1">
    <citation type="submission" date="2016-11" db="EMBL/GenBank/DDBJ databases">
        <title>Interaction between Lactobacillus species and yeast in water kefir.</title>
        <authorList>
            <person name="Behr J."/>
            <person name="Xu D."/>
            <person name="Vogel R.F."/>
        </authorList>
    </citation>
    <scope>NUCLEOTIDE SEQUENCE [LARGE SCALE GENOMIC DNA]</scope>
    <source>
        <strain evidence="4 5">TMW 1.1827</strain>
    </source>
</reference>
<dbReference type="InterPro" id="IPR029044">
    <property type="entry name" value="Nucleotide-diphossugar_trans"/>
</dbReference>
<organism evidence="4 5">
    <name type="scientific">Liquorilactobacillus nagelii</name>
    <dbReference type="NCBI Taxonomy" id="82688"/>
    <lineage>
        <taxon>Bacteria</taxon>
        <taxon>Bacillati</taxon>
        <taxon>Bacillota</taxon>
        <taxon>Bacilli</taxon>
        <taxon>Lactobacillales</taxon>
        <taxon>Lactobacillaceae</taxon>
        <taxon>Liquorilactobacillus</taxon>
    </lineage>
</organism>
<dbReference type="RefSeq" id="WP_148126142.1">
    <property type="nucleotide sequence ID" value="NZ_CP018180.1"/>
</dbReference>
<dbReference type="Pfam" id="PF13704">
    <property type="entry name" value="Glyco_tranf_2_4"/>
    <property type="match status" value="1"/>
</dbReference>
<dbReference type="PANTHER" id="PTHR21461">
    <property type="entry name" value="GLYCOSYLTRANSFERASE FAMILY 92 PROTEIN"/>
    <property type="match status" value="1"/>
</dbReference>
<keyword evidence="2" id="KW-0812">Transmembrane</keyword>
<sequence length="317" mass="36747">MGYKTALHASIYRLPAFIALPYQAKEPGMLKQTELRFLLPGAWNLLKLMFKKNSFKPKKYKLAVVVIVKNEASYLKEWLNYYLSLGAEHFYVYDNESTDNPKEVLRLFKDKITYTYFPGKRRQLDAYNDALTRFGNLSQYMAFVDADEFIYLKNRTDNLPRFLDQYFLKKNVGGLAINWQIFGSSNLVEKPAGLVTDNFVYRAHDDFKKNHHIKSVVDPSKTVGFIGDPHSLTYLPGYVAVDENGDPVIGPFTKKVNTKIIRINHYFTKSKDEFLQKKARGRATTSSLRTMQDFTDHDKNDVLDDSMRIYNQEHGLD</sequence>
<dbReference type="PANTHER" id="PTHR21461:SF69">
    <property type="entry name" value="GLYCOSYLTRANSFERASE FAMILY 92 PROTEIN"/>
    <property type="match status" value="1"/>
</dbReference>
<keyword evidence="4" id="KW-0808">Transferase</keyword>